<keyword evidence="1" id="KW-0378">Hydrolase</keyword>
<protein>
    <submittedName>
        <fullName evidence="1">Serine protease</fullName>
    </submittedName>
</protein>
<organism evidence="1 2">
    <name type="scientific">Burkholderia latens</name>
    <dbReference type="NCBI Taxonomy" id="488446"/>
    <lineage>
        <taxon>Bacteria</taxon>
        <taxon>Pseudomonadati</taxon>
        <taxon>Pseudomonadota</taxon>
        <taxon>Betaproteobacteria</taxon>
        <taxon>Burkholderiales</taxon>
        <taxon>Burkholderiaceae</taxon>
        <taxon>Burkholderia</taxon>
        <taxon>Burkholderia cepacia complex</taxon>
    </lineage>
</organism>
<accession>A0A6P2H7I6</accession>
<gene>
    <name evidence="1" type="ORF">BLA24064_00446</name>
</gene>
<keyword evidence="1" id="KW-0645">Protease</keyword>
<proteinExistence type="predicted"/>
<dbReference type="EMBL" id="CABVPL010000002">
    <property type="protein sequence ID" value="VWB13247.1"/>
    <property type="molecule type" value="Genomic_DNA"/>
</dbReference>
<dbReference type="GO" id="GO:0006508">
    <property type="term" value="P:proteolysis"/>
    <property type="evidence" value="ECO:0007669"/>
    <property type="project" value="UniProtKB-KW"/>
</dbReference>
<sequence>MCRRIRRSYTDMQDITGHFALPLVAPFSDVPPPYGRCGSALEKIREPGPRVFDLCPHGVPREQAKASAADFGSGNAPWRRHRPARRSWRRTLAVGLAFAAPCCVATHMLESGDAYPSPDSVYRGMISVASTQQSAPARIPAAEDANRGAGSLAMPEYQPSHRDPVRNAAVPTTATKSYNPGRHATVRAVPKSERSKARHAVTMDDVAEGLDMTNAEFAYWREATRDHQLHREIRSKRGEWYFNSIDHPRLIPY</sequence>
<evidence type="ECO:0000313" key="1">
    <source>
        <dbReference type="EMBL" id="VWB13247.1"/>
    </source>
</evidence>
<reference evidence="1 2" key="1">
    <citation type="submission" date="2019-09" db="EMBL/GenBank/DDBJ databases">
        <authorList>
            <person name="Depoorter E."/>
        </authorList>
    </citation>
    <scope>NUCLEOTIDE SEQUENCE [LARGE SCALE GENOMIC DNA]</scope>
    <source>
        <strain evidence="1">LMG 24064</strain>
    </source>
</reference>
<dbReference type="AlphaFoldDB" id="A0A6P2H7I6"/>
<dbReference type="Proteomes" id="UP000494222">
    <property type="component" value="Unassembled WGS sequence"/>
</dbReference>
<dbReference type="GO" id="GO:0008233">
    <property type="term" value="F:peptidase activity"/>
    <property type="evidence" value="ECO:0007669"/>
    <property type="project" value="UniProtKB-KW"/>
</dbReference>
<evidence type="ECO:0000313" key="2">
    <source>
        <dbReference type="Proteomes" id="UP000494222"/>
    </source>
</evidence>
<name>A0A6P2H7I6_9BURK</name>